<accession>A0ABU4Y8A2</accession>
<name>A0ABU4Y8A2_9HYPH</name>
<keyword evidence="2" id="KW-1185">Reference proteome</keyword>
<sequence>MNYRPLCRNCGRTIHRVFRYLHFGQRAAARYHRSWSFQDFPDSIAEVERLAEGTVLSVEWVSDIEHWIKRAVVWDGEYTSPYFCGRGCAQLFGYHQAATGAATDMHAEAVMRQRAKLDEQQLRRRRKARRSA</sequence>
<dbReference type="Proteomes" id="UP001287059">
    <property type="component" value="Unassembled WGS sequence"/>
</dbReference>
<dbReference type="RefSeq" id="WP_320291278.1">
    <property type="nucleotide sequence ID" value="NZ_JAVIIW010000070.1"/>
</dbReference>
<protein>
    <submittedName>
        <fullName evidence="1">Uncharacterized protein</fullName>
    </submittedName>
</protein>
<comment type="caution">
    <text evidence="1">The sequence shown here is derived from an EMBL/GenBank/DDBJ whole genome shotgun (WGS) entry which is preliminary data.</text>
</comment>
<reference evidence="1 2" key="1">
    <citation type="submission" date="2023-08" db="EMBL/GenBank/DDBJ databases">
        <title>Implementing the SeqCode for naming new Mesorhizobium species isolated from Vachellia karroo root nodules.</title>
        <authorList>
            <person name="Van Lill M."/>
        </authorList>
    </citation>
    <scope>NUCLEOTIDE SEQUENCE [LARGE SCALE GENOMIC DNA]</scope>
    <source>
        <strain evidence="1 2">VK24D</strain>
    </source>
</reference>
<proteinExistence type="predicted"/>
<gene>
    <name evidence="1" type="ORF">RFN28_32660</name>
</gene>
<evidence type="ECO:0000313" key="1">
    <source>
        <dbReference type="EMBL" id="MDX8483169.1"/>
    </source>
</evidence>
<organism evidence="1 2">
    <name type="scientific">Mesorhizobium album</name>
    <dbReference type="NCBI Taxonomy" id="3072314"/>
    <lineage>
        <taxon>Bacteria</taxon>
        <taxon>Pseudomonadati</taxon>
        <taxon>Pseudomonadota</taxon>
        <taxon>Alphaproteobacteria</taxon>
        <taxon>Hyphomicrobiales</taxon>
        <taxon>Phyllobacteriaceae</taxon>
        <taxon>Mesorhizobium</taxon>
    </lineage>
</organism>
<evidence type="ECO:0000313" key="2">
    <source>
        <dbReference type="Proteomes" id="UP001287059"/>
    </source>
</evidence>
<dbReference type="EMBL" id="JAVIIW010000070">
    <property type="protein sequence ID" value="MDX8483169.1"/>
    <property type="molecule type" value="Genomic_DNA"/>
</dbReference>